<evidence type="ECO:0000256" key="3">
    <source>
        <dbReference type="ARBA" id="ARBA00022679"/>
    </source>
</evidence>
<feature type="zinc finger region" description="C3H1-type" evidence="7">
    <location>
        <begin position="57"/>
        <end position="83"/>
    </location>
</feature>
<dbReference type="SUPFAM" id="SSF57850">
    <property type="entry name" value="RING/U-box"/>
    <property type="match status" value="1"/>
</dbReference>
<evidence type="ECO:0000313" key="11">
    <source>
        <dbReference type="Proteomes" id="UP001652624"/>
    </source>
</evidence>
<dbReference type="InterPro" id="IPR045072">
    <property type="entry name" value="MKRN-like"/>
</dbReference>
<feature type="domain" description="C3H1-type" evidence="10">
    <location>
        <begin position="57"/>
        <end position="83"/>
    </location>
</feature>
<dbReference type="Proteomes" id="UP001652624">
    <property type="component" value="Chromosome 19"/>
</dbReference>
<dbReference type="InterPro" id="IPR000571">
    <property type="entry name" value="Znf_CCCH"/>
</dbReference>
<evidence type="ECO:0000256" key="1">
    <source>
        <dbReference type="ARBA" id="ARBA00000900"/>
    </source>
</evidence>
<protein>
    <recommendedName>
        <fullName evidence="2">RING-type E3 ubiquitin transferase</fullName>
        <ecNumber evidence="2">2.3.2.27</ecNumber>
    </recommendedName>
</protein>
<dbReference type="RefSeq" id="XP_060035185.1">
    <property type="nucleotide sequence ID" value="XM_060179202.1"/>
</dbReference>
<dbReference type="PROSITE" id="PS50103">
    <property type="entry name" value="ZF_C3H1"/>
    <property type="match status" value="2"/>
</dbReference>
<dbReference type="Gene3D" id="4.10.1000.10">
    <property type="entry name" value="Zinc finger, CCCH-type"/>
    <property type="match status" value="1"/>
</dbReference>
<feature type="zinc finger region" description="C3H1-type" evidence="7">
    <location>
        <begin position="322"/>
        <end position="351"/>
    </location>
</feature>
<evidence type="ECO:0000259" key="9">
    <source>
        <dbReference type="PROSITE" id="PS50089"/>
    </source>
</evidence>
<dbReference type="SUPFAM" id="SSF90229">
    <property type="entry name" value="CCCH zinc finger"/>
    <property type="match status" value="1"/>
</dbReference>
<dbReference type="PROSITE" id="PS00518">
    <property type="entry name" value="ZF_RING_1"/>
    <property type="match status" value="1"/>
</dbReference>
<dbReference type="Pfam" id="PF00642">
    <property type="entry name" value="zf-CCCH"/>
    <property type="match status" value="1"/>
</dbReference>
<dbReference type="InterPro" id="IPR017907">
    <property type="entry name" value="Znf_RING_CS"/>
</dbReference>
<comment type="catalytic activity">
    <reaction evidence="1">
        <text>S-ubiquitinyl-[E2 ubiquitin-conjugating enzyme]-L-cysteine + [acceptor protein]-L-lysine = [E2 ubiquitin-conjugating enzyme]-L-cysteine + N(6)-ubiquitinyl-[acceptor protein]-L-lysine.</text>
        <dbReference type="EC" id="2.3.2.27"/>
    </reaction>
</comment>
<dbReference type="PANTHER" id="PTHR11224">
    <property type="entry name" value="MAKORIN-RELATED"/>
    <property type="match status" value="1"/>
</dbReference>
<dbReference type="PANTHER" id="PTHR11224:SF10">
    <property type="entry name" value="IP09428P-RELATED"/>
    <property type="match status" value="1"/>
</dbReference>
<feature type="compositionally biased region" description="Acidic residues" evidence="8">
    <location>
        <begin position="392"/>
        <end position="414"/>
    </location>
</feature>
<dbReference type="SMART" id="SM00184">
    <property type="entry name" value="RING"/>
    <property type="match status" value="1"/>
</dbReference>
<evidence type="ECO:0000256" key="5">
    <source>
        <dbReference type="ARBA" id="ARBA00022771"/>
    </source>
</evidence>
<accession>A0ABM3WF31</accession>
<evidence type="ECO:0000256" key="7">
    <source>
        <dbReference type="PROSITE-ProRule" id="PRU00723"/>
    </source>
</evidence>
<evidence type="ECO:0000256" key="4">
    <source>
        <dbReference type="ARBA" id="ARBA00022723"/>
    </source>
</evidence>
<reference evidence="12" key="1">
    <citation type="submission" date="2025-08" db="UniProtKB">
        <authorList>
            <consortium name="RefSeq"/>
        </authorList>
    </citation>
    <scope>IDENTIFICATION</scope>
</reference>
<proteinExistence type="predicted"/>
<feature type="compositionally biased region" description="Acidic residues" evidence="8">
    <location>
        <begin position="433"/>
        <end position="446"/>
    </location>
</feature>
<dbReference type="Gene3D" id="3.30.40.10">
    <property type="entry name" value="Zinc/RING finger domain, C3HC4 (zinc finger)"/>
    <property type="match status" value="1"/>
</dbReference>
<gene>
    <name evidence="12" type="primary">LOC103111977</name>
</gene>
<dbReference type="InterPro" id="IPR036855">
    <property type="entry name" value="Znf_CCCH_sf"/>
</dbReference>
<feature type="domain" description="RING-type" evidence="9">
    <location>
        <begin position="239"/>
        <end position="293"/>
    </location>
</feature>
<feature type="domain" description="C3H1-type" evidence="10">
    <location>
        <begin position="322"/>
        <end position="351"/>
    </location>
</feature>
<feature type="region of interest" description="Disordered" evidence="8">
    <location>
        <begin position="1"/>
        <end position="36"/>
    </location>
</feature>
<name>A0ABM3WF31_ERIEU</name>
<keyword evidence="3" id="KW-0808">Transferase</keyword>
<evidence type="ECO:0000256" key="8">
    <source>
        <dbReference type="SAM" id="MobiDB-lite"/>
    </source>
</evidence>
<feature type="region of interest" description="Disordered" evidence="8">
    <location>
        <begin position="103"/>
        <end position="132"/>
    </location>
</feature>
<dbReference type="EC" id="2.3.2.27" evidence="2"/>
<evidence type="ECO:0000259" key="10">
    <source>
        <dbReference type="PROSITE" id="PS50103"/>
    </source>
</evidence>
<organism evidence="11 12">
    <name type="scientific">Erinaceus europaeus</name>
    <name type="common">Western European hedgehog</name>
    <dbReference type="NCBI Taxonomy" id="9365"/>
    <lineage>
        <taxon>Eukaryota</taxon>
        <taxon>Metazoa</taxon>
        <taxon>Chordata</taxon>
        <taxon>Craniata</taxon>
        <taxon>Vertebrata</taxon>
        <taxon>Euteleostomi</taxon>
        <taxon>Mammalia</taxon>
        <taxon>Eutheria</taxon>
        <taxon>Laurasiatheria</taxon>
        <taxon>Eulipotyphla</taxon>
        <taxon>Erinaceidae</taxon>
        <taxon>Erinaceinae</taxon>
        <taxon>Erinaceus</taxon>
    </lineage>
</organism>
<dbReference type="SMART" id="SM00356">
    <property type="entry name" value="ZnF_C3H1"/>
    <property type="match status" value="3"/>
</dbReference>
<dbReference type="InterPro" id="IPR001841">
    <property type="entry name" value="Znf_RING"/>
</dbReference>
<sequence length="446" mass="49767">MAEAAPPGTEATPTEAAEAGEGRSRGGGGRWKKQRPCRQFLQEGKTCGYSHPLEEHRTRAECKFFQRGYCHYGNHCRYRHSTPGTPDTASPTDLVETAPLARFSSLSPVPGPSSAMSPGEANGRNSNSAAGGEDRIKSVECTLWLDPPGAAALNPAATAQDSMAWEESKKEQGAEQHYLCAEGGECSSVYLHNDTCDLCGLQVLHPRDAAQRSQHVRSCVEAHQKKISLAMELSRDKVCGICMEVVLAKANPKDRCFGILPKCNHIFCFKCIGKWRKAIQFLRSIRKSCPTCRTLSHFIVPSEYWVEEEEEKMKLIEEYKKKMNNIDCKYFNKGRGKCPYGASCFYKHGYPDGRRLETQKQHRAPFSSFLALRDFCPQRFSSQDTYTITNAEDSDSSDSSDSDSMEEEGADLELGDLSISILQEDEQIHPVDIEDEWNMSSQDLDD</sequence>
<keyword evidence="6 7" id="KW-0862">Zinc</keyword>
<evidence type="ECO:0000256" key="6">
    <source>
        <dbReference type="ARBA" id="ARBA00022833"/>
    </source>
</evidence>
<keyword evidence="5 7" id="KW-0863">Zinc-finger</keyword>
<keyword evidence="11" id="KW-1185">Reference proteome</keyword>
<evidence type="ECO:0000256" key="2">
    <source>
        <dbReference type="ARBA" id="ARBA00012483"/>
    </source>
</evidence>
<dbReference type="Pfam" id="PF00097">
    <property type="entry name" value="zf-C3HC4"/>
    <property type="match status" value="1"/>
</dbReference>
<evidence type="ECO:0000313" key="12">
    <source>
        <dbReference type="RefSeq" id="XP_060035185.1"/>
    </source>
</evidence>
<feature type="compositionally biased region" description="Low complexity" evidence="8">
    <location>
        <begin position="1"/>
        <end position="19"/>
    </location>
</feature>
<dbReference type="GeneID" id="103111977"/>
<dbReference type="PROSITE" id="PS50089">
    <property type="entry name" value="ZF_RING_2"/>
    <property type="match status" value="1"/>
</dbReference>
<dbReference type="InterPro" id="IPR013083">
    <property type="entry name" value="Znf_RING/FYVE/PHD"/>
</dbReference>
<keyword evidence="4 7" id="KW-0479">Metal-binding</keyword>
<dbReference type="InterPro" id="IPR018957">
    <property type="entry name" value="Znf_C3HC4_RING-type"/>
</dbReference>
<feature type="region of interest" description="Disordered" evidence="8">
    <location>
        <begin position="386"/>
        <end position="446"/>
    </location>
</feature>